<proteinExistence type="predicted"/>
<dbReference type="Pfam" id="PF00005">
    <property type="entry name" value="ABC_tran"/>
    <property type="match status" value="1"/>
</dbReference>
<dbReference type="EMBL" id="BJOV01000003">
    <property type="protein sequence ID" value="GEE01106.1"/>
    <property type="molecule type" value="Genomic_DNA"/>
</dbReference>
<dbReference type="SUPFAM" id="SSF52540">
    <property type="entry name" value="P-loop containing nucleoside triphosphate hydrolases"/>
    <property type="match status" value="1"/>
</dbReference>
<dbReference type="InterPro" id="IPR003593">
    <property type="entry name" value="AAA+_ATPase"/>
</dbReference>
<feature type="domain" description="ABC transporter" evidence="10">
    <location>
        <begin position="10"/>
        <end position="246"/>
    </location>
</feature>
<keyword evidence="4" id="KW-0410">Iron transport</keyword>
<dbReference type="PROSITE" id="PS00211">
    <property type="entry name" value="ABC_TRANSPORTER_1"/>
    <property type="match status" value="1"/>
</dbReference>
<keyword evidence="7" id="KW-0408">Iron</keyword>
<evidence type="ECO:0000256" key="4">
    <source>
        <dbReference type="ARBA" id="ARBA00022496"/>
    </source>
</evidence>
<gene>
    <name evidence="11" type="ORF">nbrc107696_15520</name>
</gene>
<dbReference type="FunFam" id="3.40.50.300:FF:000134">
    <property type="entry name" value="Iron-enterobactin ABC transporter ATP-binding protein"/>
    <property type="match status" value="1"/>
</dbReference>
<keyword evidence="8" id="KW-0406">Ion transport</keyword>
<evidence type="ECO:0000256" key="7">
    <source>
        <dbReference type="ARBA" id="ARBA00023004"/>
    </source>
</evidence>
<accession>A0A7I9V6S9</accession>
<dbReference type="GO" id="GO:0005886">
    <property type="term" value="C:plasma membrane"/>
    <property type="evidence" value="ECO:0007669"/>
    <property type="project" value="UniProtKB-SubCell"/>
</dbReference>
<protein>
    <submittedName>
        <fullName evidence="11">Iron-enterobactin transporter ATP-binding protein</fullName>
    </submittedName>
</protein>
<sequence length="276" mass="30009">MTKESAGRGLAARGITVGYRDRTVLSDLSVEIAPNALTGIVGPNGCGKSTLVKAMSRLTPTSAGEIVLDGSPISSMSTRALARAIGVLPQNPIAPDGILVADLVALGRHPHQNWIRQWSGRDSDEITRALEQTGVADLAERRVSDLSGGQRQRVWVAMVLAQQTEFLLLDEPTTYLDLARSLELLDLVDRLHAEQGRTVVMVLHDLALACRYCDELIVMRDGRVVVQGPPKEIVTEDLLWDVFGLRSRVIADPVSDQPLVVPVGERRITAPGFELR</sequence>
<dbReference type="SMART" id="SM00382">
    <property type="entry name" value="AAA"/>
    <property type="match status" value="1"/>
</dbReference>
<dbReference type="PROSITE" id="PS50893">
    <property type="entry name" value="ABC_TRANSPORTER_2"/>
    <property type="match status" value="1"/>
</dbReference>
<evidence type="ECO:0000256" key="2">
    <source>
        <dbReference type="ARBA" id="ARBA00022448"/>
    </source>
</evidence>
<dbReference type="GO" id="GO:0016887">
    <property type="term" value="F:ATP hydrolysis activity"/>
    <property type="evidence" value="ECO:0007669"/>
    <property type="project" value="InterPro"/>
</dbReference>
<comment type="subcellular location">
    <subcellularLocation>
        <location evidence="1">Cell membrane</location>
        <topology evidence="1">Peripheral membrane protein</topology>
    </subcellularLocation>
</comment>
<keyword evidence="9" id="KW-0472">Membrane</keyword>
<dbReference type="GO" id="GO:0006826">
    <property type="term" value="P:iron ion transport"/>
    <property type="evidence" value="ECO:0007669"/>
    <property type="project" value="UniProtKB-KW"/>
</dbReference>
<evidence type="ECO:0000256" key="6">
    <source>
        <dbReference type="ARBA" id="ARBA00022840"/>
    </source>
</evidence>
<evidence type="ECO:0000256" key="9">
    <source>
        <dbReference type="ARBA" id="ARBA00023136"/>
    </source>
</evidence>
<evidence type="ECO:0000256" key="5">
    <source>
        <dbReference type="ARBA" id="ARBA00022741"/>
    </source>
</evidence>
<evidence type="ECO:0000256" key="1">
    <source>
        <dbReference type="ARBA" id="ARBA00004202"/>
    </source>
</evidence>
<evidence type="ECO:0000259" key="10">
    <source>
        <dbReference type="PROSITE" id="PS50893"/>
    </source>
</evidence>
<evidence type="ECO:0000256" key="3">
    <source>
        <dbReference type="ARBA" id="ARBA00022475"/>
    </source>
</evidence>
<dbReference type="InterPro" id="IPR003439">
    <property type="entry name" value="ABC_transporter-like_ATP-bd"/>
</dbReference>
<evidence type="ECO:0000313" key="12">
    <source>
        <dbReference type="Proteomes" id="UP000444960"/>
    </source>
</evidence>
<dbReference type="Proteomes" id="UP000444960">
    <property type="component" value="Unassembled WGS sequence"/>
</dbReference>
<name>A0A7I9V6S9_9ACTN</name>
<evidence type="ECO:0000313" key="11">
    <source>
        <dbReference type="EMBL" id="GEE01106.1"/>
    </source>
</evidence>
<keyword evidence="12" id="KW-1185">Reference proteome</keyword>
<dbReference type="OrthoDB" id="3579586at2"/>
<dbReference type="InterPro" id="IPR017871">
    <property type="entry name" value="ABC_transporter-like_CS"/>
</dbReference>
<dbReference type="PANTHER" id="PTHR42771">
    <property type="entry name" value="IRON(3+)-HYDROXAMATE IMPORT ATP-BINDING PROTEIN FHUC"/>
    <property type="match status" value="1"/>
</dbReference>
<dbReference type="InterPro" id="IPR051535">
    <property type="entry name" value="Siderophore_ABC-ATPase"/>
</dbReference>
<organism evidence="11 12">
    <name type="scientific">Gordonia spumicola</name>
    <dbReference type="NCBI Taxonomy" id="589161"/>
    <lineage>
        <taxon>Bacteria</taxon>
        <taxon>Bacillati</taxon>
        <taxon>Actinomycetota</taxon>
        <taxon>Actinomycetes</taxon>
        <taxon>Mycobacteriales</taxon>
        <taxon>Gordoniaceae</taxon>
        <taxon>Gordonia</taxon>
    </lineage>
</organism>
<dbReference type="InterPro" id="IPR027417">
    <property type="entry name" value="P-loop_NTPase"/>
</dbReference>
<keyword evidence="3" id="KW-1003">Cell membrane</keyword>
<dbReference type="CDD" id="cd03214">
    <property type="entry name" value="ABC_Iron-Siderophores_B12_Hemin"/>
    <property type="match status" value="1"/>
</dbReference>
<evidence type="ECO:0000256" key="8">
    <source>
        <dbReference type="ARBA" id="ARBA00023065"/>
    </source>
</evidence>
<keyword evidence="5" id="KW-0547">Nucleotide-binding</keyword>
<dbReference type="AlphaFoldDB" id="A0A7I9V6S9"/>
<dbReference type="RefSeq" id="WP_161894944.1">
    <property type="nucleotide sequence ID" value="NZ_BJOV01000003.1"/>
</dbReference>
<reference evidence="12" key="1">
    <citation type="submission" date="2019-06" db="EMBL/GenBank/DDBJ databases">
        <title>Gordonia isolated from sludge of a wastewater treatment plant.</title>
        <authorList>
            <person name="Tamura T."/>
            <person name="Aoyama K."/>
            <person name="Kang Y."/>
            <person name="Saito S."/>
            <person name="Akiyama N."/>
            <person name="Yazawa K."/>
            <person name="Gonoi T."/>
            <person name="Mikami Y."/>
        </authorList>
    </citation>
    <scope>NUCLEOTIDE SEQUENCE [LARGE SCALE GENOMIC DNA]</scope>
    <source>
        <strain evidence="12">NBRC 107696</strain>
    </source>
</reference>
<keyword evidence="2" id="KW-0813">Transport</keyword>
<dbReference type="PANTHER" id="PTHR42771:SF2">
    <property type="entry name" value="IRON(3+)-HYDROXAMATE IMPORT ATP-BINDING PROTEIN FHUC"/>
    <property type="match status" value="1"/>
</dbReference>
<comment type="caution">
    <text evidence="11">The sequence shown here is derived from an EMBL/GenBank/DDBJ whole genome shotgun (WGS) entry which is preliminary data.</text>
</comment>
<keyword evidence="6 11" id="KW-0067">ATP-binding</keyword>
<dbReference type="GO" id="GO:0005524">
    <property type="term" value="F:ATP binding"/>
    <property type="evidence" value="ECO:0007669"/>
    <property type="project" value="UniProtKB-KW"/>
</dbReference>
<dbReference type="Gene3D" id="3.40.50.300">
    <property type="entry name" value="P-loop containing nucleotide triphosphate hydrolases"/>
    <property type="match status" value="1"/>
</dbReference>